<name>A0ABW0I3D5_9BACL</name>
<sequence length="69" mass="7978">MGKSKSKQERLKRVREGANNPEIVRVTWQRKPQTQVVMNKKAEQRRTHCRRGGSSDGAVFDLLRIAFVL</sequence>
<evidence type="ECO:0000313" key="2">
    <source>
        <dbReference type="EMBL" id="MFC5406997.1"/>
    </source>
</evidence>
<dbReference type="RefSeq" id="WP_378139267.1">
    <property type="nucleotide sequence ID" value="NZ_JBHSMI010000067.1"/>
</dbReference>
<organism evidence="2 3">
    <name type="scientific">Cohnella soli</name>
    <dbReference type="NCBI Taxonomy" id="425005"/>
    <lineage>
        <taxon>Bacteria</taxon>
        <taxon>Bacillati</taxon>
        <taxon>Bacillota</taxon>
        <taxon>Bacilli</taxon>
        <taxon>Bacillales</taxon>
        <taxon>Paenibacillaceae</taxon>
        <taxon>Cohnella</taxon>
    </lineage>
</organism>
<dbReference type="Proteomes" id="UP001596113">
    <property type="component" value="Unassembled WGS sequence"/>
</dbReference>
<proteinExistence type="predicted"/>
<reference evidence="3" key="1">
    <citation type="journal article" date="2019" name="Int. J. Syst. Evol. Microbiol.">
        <title>The Global Catalogue of Microorganisms (GCM) 10K type strain sequencing project: providing services to taxonomists for standard genome sequencing and annotation.</title>
        <authorList>
            <consortium name="The Broad Institute Genomics Platform"/>
            <consortium name="The Broad Institute Genome Sequencing Center for Infectious Disease"/>
            <person name="Wu L."/>
            <person name="Ma J."/>
        </authorList>
    </citation>
    <scope>NUCLEOTIDE SEQUENCE [LARGE SCALE GENOMIC DNA]</scope>
    <source>
        <strain evidence="3">CGMCC 1.18575</strain>
    </source>
</reference>
<feature type="region of interest" description="Disordered" evidence="1">
    <location>
        <begin position="34"/>
        <end position="53"/>
    </location>
</feature>
<gene>
    <name evidence="2" type="ORF">ACFPOF_30085</name>
</gene>
<accession>A0ABW0I3D5</accession>
<comment type="caution">
    <text evidence="2">The sequence shown here is derived from an EMBL/GenBank/DDBJ whole genome shotgun (WGS) entry which is preliminary data.</text>
</comment>
<evidence type="ECO:0000256" key="1">
    <source>
        <dbReference type="SAM" id="MobiDB-lite"/>
    </source>
</evidence>
<protein>
    <submittedName>
        <fullName evidence="2">Uncharacterized protein</fullName>
    </submittedName>
</protein>
<evidence type="ECO:0000313" key="3">
    <source>
        <dbReference type="Proteomes" id="UP001596113"/>
    </source>
</evidence>
<keyword evidence="3" id="KW-1185">Reference proteome</keyword>
<dbReference type="EMBL" id="JBHSMI010000067">
    <property type="protein sequence ID" value="MFC5406997.1"/>
    <property type="molecule type" value="Genomic_DNA"/>
</dbReference>